<comment type="caution">
    <text evidence="2">The sequence shown here is derived from an EMBL/GenBank/DDBJ whole genome shotgun (WGS) entry which is preliminary data.</text>
</comment>
<evidence type="ECO:0000256" key="1">
    <source>
        <dbReference type="SAM" id="MobiDB-lite"/>
    </source>
</evidence>
<feature type="region of interest" description="Disordered" evidence="1">
    <location>
        <begin position="1"/>
        <end position="45"/>
    </location>
</feature>
<dbReference type="Proteomes" id="UP001552299">
    <property type="component" value="Unassembled WGS sequence"/>
</dbReference>
<organism evidence="2 3">
    <name type="scientific">Dendrobium thyrsiflorum</name>
    <name type="common">Pinecone-like raceme dendrobium</name>
    <name type="synonym">Orchid</name>
    <dbReference type="NCBI Taxonomy" id="117978"/>
    <lineage>
        <taxon>Eukaryota</taxon>
        <taxon>Viridiplantae</taxon>
        <taxon>Streptophyta</taxon>
        <taxon>Embryophyta</taxon>
        <taxon>Tracheophyta</taxon>
        <taxon>Spermatophyta</taxon>
        <taxon>Magnoliopsida</taxon>
        <taxon>Liliopsida</taxon>
        <taxon>Asparagales</taxon>
        <taxon>Orchidaceae</taxon>
        <taxon>Epidendroideae</taxon>
        <taxon>Malaxideae</taxon>
        <taxon>Dendrobiinae</taxon>
        <taxon>Dendrobium</taxon>
    </lineage>
</organism>
<accession>A0ABD0VMW3</accession>
<evidence type="ECO:0000313" key="3">
    <source>
        <dbReference type="Proteomes" id="UP001552299"/>
    </source>
</evidence>
<dbReference type="AlphaFoldDB" id="A0ABD0VMW3"/>
<dbReference type="EMBL" id="JANQDX010000004">
    <property type="protein sequence ID" value="KAL0926163.1"/>
    <property type="molecule type" value="Genomic_DNA"/>
</dbReference>
<keyword evidence="3" id="KW-1185">Reference proteome</keyword>
<protein>
    <submittedName>
        <fullName evidence="2">Uncharacterized protein</fullName>
    </submittedName>
</protein>
<proteinExistence type="predicted"/>
<reference evidence="2 3" key="1">
    <citation type="journal article" date="2024" name="Plant Biotechnol. J.">
        <title>Dendrobium thyrsiflorum genome and its molecular insights into genes involved in important horticultural traits.</title>
        <authorList>
            <person name="Chen B."/>
            <person name="Wang J.Y."/>
            <person name="Zheng P.J."/>
            <person name="Li K.L."/>
            <person name="Liang Y.M."/>
            <person name="Chen X.F."/>
            <person name="Zhang C."/>
            <person name="Zhao X."/>
            <person name="He X."/>
            <person name="Zhang G.Q."/>
            <person name="Liu Z.J."/>
            <person name="Xu Q."/>
        </authorList>
    </citation>
    <scope>NUCLEOTIDE SEQUENCE [LARGE SCALE GENOMIC DNA]</scope>
    <source>
        <strain evidence="2">GZMU011</strain>
    </source>
</reference>
<name>A0ABD0VMW3_DENTH</name>
<gene>
    <name evidence="2" type="ORF">M5K25_004556</name>
</gene>
<evidence type="ECO:0000313" key="2">
    <source>
        <dbReference type="EMBL" id="KAL0926163.1"/>
    </source>
</evidence>
<sequence length="394" mass="43144">MDGSLAAPSTQYATRKAAVEEPPFQQPEDKELSDSSSPDLMNSRRGTCPLTGSFVAKWHRRINGYDLGPSEPVCIAAKEKKHSQEVGVVINKQREAMEVYRVEVEESMPAVGSKPSAGPVYRCVYAQNGFPELPPGIDSPWDLFCKSVERFPQKQMLGHRQIIDERGDRCGIYGSNCPEWLIIMELDLQNTCVTIQLGCGASIQLANAFINTKNAGATIQFSGLKFFITTIRVDALPVYGIDIEEPTKRPHSARTTIPRMHILLGSPATKRIAARGRFSMVTVNTTILPWEPIAPERHDAEASSYGGKVTRSAALPSLTLPEYPNMDVVVSVSIGQHRNIGGVNATKPNIYLHSTTAPNSNVAKSRGVPSGHHNAQFLFEDVKVGTSGRQPMYV</sequence>